<proteinExistence type="predicted"/>
<reference evidence="1" key="1">
    <citation type="submission" date="2020-07" db="EMBL/GenBank/DDBJ databases">
        <title>Huge and variable diversity of episymbiotic CPR bacteria and DPANN archaea in groundwater ecosystems.</title>
        <authorList>
            <person name="He C.Y."/>
            <person name="Keren R."/>
            <person name="Whittaker M."/>
            <person name="Farag I.F."/>
            <person name="Doudna J."/>
            <person name="Cate J.H.D."/>
            <person name="Banfield J.F."/>
        </authorList>
    </citation>
    <scope>NUCLEOTIDE SEQUENCE</scope>
    <source>
        <strain evidence="1">NC_groundwater_928_Pr1_S-0.2um_72_17</strain>
    </source>
</reference>
<protein>
    <submittedName>
        <fullName evidence="1">Uncharacterized protein</fullName>
    </submittedName>
</protein>
<dbReference type="EMBL" id="JACQAY010000306">
    <property type="protein sequence ID" value="MBI3540441.1"/>
    <property type="molecule type" value="Genomic_DNA"/>
</dbReference>
<evidence type="ECO:0000313" key="1">
    <source>
        <dbReference type="EMBL" id="MBI3540441.1"/>
    </source>
</evidence>
<comment type="caution">
    <text evidence="1">The sequence shown here is derived from an EMBL/GenBank/DDBJ whole genome shotgun (WGS) entry which is preliminary data.</text>
</comment>
<sequence>MTQGKVKAAKVKVYEPPAGTAGAGGQFHVYVYDAFHKTFAAAKSFETVEKATAFQRHEQERIYTVQEAEPELFDLPFISSDSDLMARIEREPAYRQRLERDLGADARARGRRH</sequence>
<organism evidence="1 2">
    <name type="scientific">Eiseniibacteriota bacterium</name>
    <dbReference type="NCBI Taxonomy" id="2212470"/>
    <lineage>
        <taxon>Bacteria</taxon>
        <taxon>Candidatus Eiseniibacteriota</taxon>
    </lineage>
</organism>
<dbReference type="Proteomes" id="UP000807850">
    <property type="component" value="Unassembled WGS sequence"/>
</dbReference>
<accession>A0A9D6QKR1</accession>
<name>A0A9D6QKR1_UNCEI</name>
<dbReference type="AlphaFoldDB" id="A0A9D6QKR1"/>
<evidence type="ECO:0000313" key="2">
    <source>
        <dbReference type="Proteomes" id="UP000807850"/>
    </source>
</evidence>
<gene>
    <name evidence="1" type="ORF">HY076_09235</name>
</gene>